<accession>A0A8X6HK47</accession>
<proteinExistence type="predicted"/>
<dbReference type="AlphaFoldDB" id="A0A8X6HK47"/>
<reference evidence="2" key="1">
    <citation type="submission" date="2020-07" db="EMBL/GenBank/DDBJ databases">
        <title>Multicomponent nature underlies the extraordinary mechanical properties of spider dragline silk.</title>
        <authorList>
            <person name="Kono N."/>
            <person name="Nakamura H."/>
            <person name="Mori M."/>
            <person name="Yoshida Y."/>
            <person name="Ohtoshi R."/>
            <person name="Malay A.D."/>
            <person name="Moran D.A.P."/>
            <person name="Tomita M."/>
            <person name="Numata K."/>
            <person name="Arakawa K."/>
        </authorList>
    </citation>
    <scope>NUCLEOTIDE SEQUENCE</scope>
</reference>
<feature type="compositionally biased region" description="Polar residues" evidence="1">
    <location>
        <begin position="191"/>
        <end position="200"/>
    </location>
</feature>
<feature type="compositionally biased region" description="Acidic residues" evidence="1">
    <location>
        <begin position="303"/>
        <end position="313"/>
    </location>
</feature>
<name>A0A8X6HK47_TRICU</name>
<dbReference type="GO" id="GO:0003677">
    <property type="term" value="F:DNA binding"/>
    <property type="evidence" value="ECO:0007669"/>
    <property type="project" value="InterPro"/>
</dbReference>
<feature type="compositionally biased region" description="Polar residues" evidence="1">
    <location>
        <begin position="222"/>
        <end position="240"/>
    </location>
</feature>
<feature type="compositionally biased region" description="Polar residues" evidence="1">
    <location>
        <begin position="316"/>
        <end position="325"/>
    </location>
</feature>
<dbReference type="Gene3D" id="3.30.890.10">
    <property type="entry name" value="Methyl-cpg-binding Protein 2, Chain A"/>
    <property type="match status" value="1"/>
</dbReference>
<protein>
    <submittedName>
        <fullName evidence="2">Retrovirus-related Pol polyprotein from transposon TNT 1-94</fullName>
    </submittedName>
</protein>
<dbReference type="SUPFAM" id="SSF54171">
    <property type="entry name" value="DNA-binding domain"/>
    <property type="match status" value="1"/>
</dbReference>
<feature type="compositionally biased region" description="Basic and acidic residues" evidence="1">
    <location>
        <begin position="281"/>
        <end position="294"/>
    </location>
</feature>
<evidence type="ECO:0000256" key="1">
    <source>
        <dbReference type="SAM" id="MobiDB-lite"/>
    </source>
</evidence>
<comment type="caution">
    <text evidence="2">The sequence shown here is derived from an EMBL/GenBank/DDBJ whole genome shotgun (WGS) entry which is preliminary data.</text>
</comment>
<sequence length="370" mass="43094">MANYSIPKLEGQNYVSWANDVKYLLMERQVWNIVDEKEIEPKLDVSTDAEAVKEVKNFKARKQIAMSIIYLNIDSSHRRIVERIDDPVEAWKVLKTYYQPDSKAHHMEISAASIPIVQTILRLDDVKFVYKDVVAELVAEEARLKLRNMDMNKEIAAKSTRMESKKMSIKTCYQCKSPDHPKNNCPELTSRRTTMNNSYRSPRRYFTPRNAKGSYQHGKRCQSPTRQRQSRNNQTPNQRNNFHHRDVSPEAVDSISKATQWSSAGEPVYLKFEPFEPFPDEDSRHERIVKDASDKSSVATPESSEDETDEDSPDTQKPSTKTVNWSRKLVPRPDGSRTDVYYYQEGCTKRLRTLKDIEKYCKDHNFYFAC</sequence>
<feature type="region of interest" description="Disordered" evidence="1">
    <location>
        <begin position="175"/>
        <end position="258"/>
    </location>
</feature>
<dbReference type="Proteomes" id="UP000887116">
    <property type="component" value="Unassembled WGS sequence"/>
</dbReference>
<dbReference type="InterPro" id="IPR016177">
    <property type="entry name" value="DNA-bd_dom_sf"/>
</dbReference>
<dbReference type="OrthoDB" id="10072024at2759"/>
<evidence type="ECO:0000313" key="2">
    <source>
        <dbReference type="EMBL" id="GFR25048.1"/>
    </source>
</evidence>
<feature type="region of interest" description="Disordered" evidence="1">
    <location>
        <begin position="273"/>
        <end position="331"/>
    </location>
</feature>
<dbReference type="EMBL" id="BMAO01038444">
    <property type="protein sequence ID" value="GFR25048.1"/>
    <property type="molecule type" value="Genomic_DNA"/>
</dbReference>
<evidence type="ECO:0000313" key="3">
    <source>
        <dbReference type="Proteomes" id="UP000887116"/>
    </source>
</evidence>
<dbReference type="Pfam" id="PF14223">
    <property type="entry name" value="Retrotran_gag_2"/>
    <property type="match status" value="1"/>
</dbReference>
<keyword evidence="3" id="KW-1185">Reference proteome</keyword>
<gene>
    <name evidence="2" type="primary">POLX_289</name>
    <name evidence="2" type="ORF">TNCT_337911</name>
</gene>
<organism evidence="2 3">
    <name type="scientific">Trichonephila clavata</name>
    <name type="common">Joro spider</name>
    <name type="synonym">Nephila clavata</name>
    <dbReference type="NCBI Taxonomy" id="2740835"/>
    <lineage>
        <taxon>Eukaryota</taxon>
        <taxon>Metazoa</taxon>
        <taxon>Ecdysozoa</taxon>
        <taxon>Arthropoda</taxon>
        <taxon>Chelicerata</taxon>
        <taxon>Arachnida</taxon>
        <taxon>Araneae</taxon>
        <taxon>Araneomorphae</taxon>
        <taxon>Entelegynae</taxon>
        <taxon>Araneoidea</taxon>
        <taxon>Nephilidae</taxon>
        <taxon>Trichonephila</taxon>
    </lineage>
</organism>